<dbReference type="EMBL" id="JARBHB010000013">
    <property type="protein sequence ID" value="KAJ8869459.1"/>
    <property type="molecule type" value="Genomic_DNA"/>
</dbReference>
<protein>
    <submittedName>
        <fullName evidence="1">Uncharacterized protein</fullName>
    </submittedName>
</protein>
<gene>
    <name evidence="1" type="ORF">PR048_028449</name>
</gene>
<organism evidence="1 2">
    <name type="scientific">Dryococelus australis</name>
    <dbReference type="NCBI Taxonomy" id="614101"/>
    <lineage>
        <taxon>Eukaryota</taxon>
        <taxon>Metazoa</taxon>
        <taxon>Ecdysozoa</taxon>
        <taxon>Arthropoda</taxon>
        <taxon>Hexapoda</taxon>
        <taxon>Insecta</taxon>
        <taxon>Pterygota</taxon>
        <taxon>Neoptera</taxon>
        <taxon>Polyneoptera</taxon>
        <taxon>Phasmatodea</taxon>
        <taxon>Verophasmatodea</taxon>
        <taxon>Anareolatae</taxon>
        <taxon>Phasmatidae</taxon>
        <taxon>Eurycanthinae</taxon>
        <taxon>Dryococelus</taxon>
    </lineage>
</organism>
<sequence length="151" mass="16874">MSEMLSQYCNKHTPVCANMPQPEKNGKPPVLKFQNYHNINKVPIVVQTCKLPTPIGTKSNYGIYINCILPAHKTSSLPTNEKFYTGEYAPKHLINEGEVLKALYGGNMILFSTDTDSFVKEIAGPDFYRDLASDFTLMSELDTSAYPPTHP</sequence>
<proteinExistence type="predicted"/>
<evidence type="ECO:0000313" key="2">
    <source>
        <dbReference type="Proteomes" id="UP001159363"/>
    </source>
</evidence>
<accession>A0ABQ9GED4</accession>
<evidence type="ECO:0000313" key="1">
    <source>
        <dbReference type="EMBL" id="KAJ8869459.1"/>
    </source>
</evidence>
<keyword evidence="2" id="KW-1185">Reference proteome</keyword>
<reference evidence="1 2" key="1">
    <citation type="submission" date="2023-02" db="EMBL/GenBank/DDBJ databases">
        <title>LHISI_Scaffold_Assembly.</title>
        <authorList>
            <person name="Stuart O.P."/>
            <person name="Cleave R."/>
            <person name="Magrath M.J.L."/>
            <person name="Mikheyev A.S."/>
        </authorList>
    </citation>
    <scope>NUCLEOTIDE SEQUENCE [LARGE SCALE GENOMIC DNA]</scope>
    <source>
        <strain evidence="1">Daus_M_001</strain>
        <tissue evidence="1">Leg muscle</tissue>
    </source>
</reference>
<dbReference type="Proteomes" id="UP001159363">
    <property type="component" value="Chromosome 12"/>
</dbReference>
<name>A0ABQ9GED4_9NEOP</name>
<comment type="caution">
    <text evidence="1">The sequence shown here is derived from an EMBL/GenBank/DDBJ whole genome shotgun (WGS) entry which is preliminary data.</text>
</comment>